<comment type="caution">
    <text evidence="1">The sequence shown here is derived from an EMBL/GenBank/DDBJ whole genome shotgun (WGS) entry which is preliminary data.</text>
</comment>
<organism evidence="1 2">
    <name type="scientific">Enterococcus wangshanyuanii</name>
    <dbReference type="NCBI Taxonomy" id="2005703"/>
    <lineage>
        <taxon>Bacteria</taxon>
        <taxon>Bacillati</taxon>
        <taxon>Bacillota</taxon>
        <taxon>Bacilli</taxon>
        <taxon>Lactobacillales</taxon>
        <taxon>Enterococcaceae</taxon>
        <taxon>Enterococcus</taxon>
    </lineage>
</organism>
<proteinExistence type="predicted"/>
<dbReference type="RefSeq" id="WP_088269540.1">
    <property type="nucleotide sequence ID" value="NZ_BMKI01000002.1"/>
</dbReference>
<evidence type="ECO:0008006" key="3">
    <source>
        <dbReference type="Google" id="ProtNLM"/>
    </source>
</evidence>
<sequence length="147" mass="15953">MKKQLLKMDIQMFGGLLSKDTKLGMKSTGATYEDLPGLQSVPEIGGDPEQVDVTVLTDATKKYIKGIQDMDSLEFTFLYENAIFKKLQAVQLSDKEADFQITYPDGSTCTFKGGVTVKMGGAEVNGAYQFTLSVTVSSGPDFTDAKP</sequence>
<evidence type="ECO:0000313" key="1">
    <source>
        <dbReference type="EMBL" id="GGC87816.1"/>
    </source>
</evidence>
<accession>A0ABQ1P0E8</accession>
<dbReference type="Proteomes" id="UP000630615">
    <property type="component" value="Unassembled WGS sequence"/>
</dbReference>
<evidence type="ECO:0000313" key="2">
    <source>
        <dbReference type="Proteomes" id="UP000630615"/>
    </source>
</evidence>
<dbReference type="EMBL" id="BMKI01000002">
    <property type="protein sequence ID" value="GGC87816.1"/>
    <property type="molecule type" value="Genomic_DNA"/>
</dbReference>
<dbReference type="Gene3D" id="4.10.410.40">
    <property type="match status" value="1"/>
</dbReference>
<dbReference type="Pfam" id="PF08813">
    <property type="entry name" value="Phage_tail_3"/>
    <property type="match status" value="1"/>
</dbReference>
<reference evidence="2" key="1">
    <citation type="journal article" date="2019" name="Int. J. Syst. Evol. Microbiol.">
        <title>The Global Catalogue of Microorganisms (GCM) 10K type strain sequencing project: providing services to taxonomists for standard genome sequencing and annotation.</title>
        <authorList>
            <consortium name="The Broad Institute Genomics Platform"/>
            <consortium name="The Broad Institute Genome Sequencing Center for Infectious Disease"/>
            <person name="Wu L."/>
            <person name="Ma J."/>
        </authorList>
    </citation>
    <scope>NUCLEOTIDE SEQUENCE [LARGE SCALE GENOMIC DNA]</scope>
    <source>
        <strain evidence="2">CGMCC 1.15942</strain>
    </source>
</reference>
<dbReference type="InterPro" id="IPR014918">
    <property type="entry name" value="Phage_tail_3"/>
</dbReference>
<protein>
    <recommendedName>
        <fullName evidence="3">Phage tail protein</fullName>
    </recommendedName>
</protein>
<keyword evidence="2" id="KW-1185">Reference proteome</keyword>
<name>A0ABQ1P0E8_9ENTE</name>
<gene>
    <name evidence="1" type="ORF">GCM10011573_16800</name>
</gene>